<proteinExistence type="predicted"/>
<gene>
    <name evidence="1" type="ORF">ACFQGU_12465</name>
</gene>
<sequence length="196" mass="21294">MDRTTSGVDLLWIPLGAGSRVPVVRWNGLAYEAISAWRQRRPRTDLFHAALEVVAGGVRYVVEMTPAWGPGHSDVGAVTSGPVGLRVLGRSKYFRYEVHCWRDGVIPDRAYAVGGAHRVSEDERVAARILDLAPSFPTCVWGRDEQRVGEMWNSNSLVAWLLVSSGIPVDGLRPPAGGRAPGWAAGVAVSRGRCRP</sequence>
<dbReference type="Proteomes" id="UP001596138">
    <property type="component" value="Unassembled WGS sequence"/>
</dbReference>
<accession>A0ABW1T1V6</accession>
<dbReference type="EMBL" id="JBHSTI010000008">
    <property type="protein sequence ID" value="MFC6238693.1"/>
    <property type="molecule type" value="Genomic_DNA"/>
</dbReference>
<name>A0ABW1T1V6_9ACTN</name>
<comment type="caution">
    <text evidence="1">The sequence shown here is derived from an EMBL/GenBank/DDBJ whole genome shotgun (WGS) entry which is preliminary data.</text>
</comment>
<keyword evidence="2" id="KW-1185">Reference proteome</keyword>
<evidence type="ECO:0000313" key="2">
    <source>
        <dbReference type="Proteomes" id="UP001596138"/>
    </source>
</evidence>
<protein>
    <submittedName>
        <fullName evidence="1">Uncharacterized protein</fullName>
    </submittedName>
</protein>
<reference evidence="2" key="1">
    <citation type="journal article" date="2019" name="Int. J. Syst. Evol. Microbiol.">
        <title>The Global Catalogue of Microorganisms (GCM) 10K type strain sequencing project: providing services to taxonomists for standard genome sequencing and annotation.</title>
        <authorList>
            <consortium name="The Broad Institute Genomics Platform"/>
            <consortium name="The Broad Institute Genome Sequencing Center for Infectious Disease"/>
            <person name="Wu L."/>
            <person name="Ma J."/>
        </authorList>
    </citation>
    <scope>NUCLEOTIDE SEQUENCE [LARGE SCALE GENOMIC DNA]</scope>
    <source>
        <strain evidence="2">CGMCC 4.7317</strain>
    </source>
</reference>
<evidence type="ECO:0000313" key="1">
    <source>
        <dbReference type="EMBL" id="MFC6238693.1"/>
    </source>
</evidence>
<dbReference type="RefSeq" id="WP_386767123.1">
    <property type="nucleotide sequence ID" value="NZ_JBHSTI010000008.1"/>
</dbReference>
<organism evidence="1 2">
    <name type="scientific">Longivirga aurantiaca</name>
    <dbReference type="NCBI Taxonomy" id="1837743"/>
    <lineage>
        <taxon>Bacteria</taxon>
        <taxon>Bacillati</taxon>
        <taxon>Actinomycetota</taxon>
        <taxon>Actinomycetes</taxon>
        <taxon>Sporichthyales</taxon>
        <taxon>Sporichthyaceae</taxon>
        <taxon>Longivirga</taxon>
    </lineage>
</organism>